<dbReference type="Gene3D" id="3.40.190.120">
    <property type="entry name" value="Osmoprotection protein (prox), domain 2"/>
    <property type="match status" value="1"/>
</dbReference>
<keyword evidence="4" id="KW-1185">Reference proteome</keyword>
<accession>A0A6G4UBR8</accession>
<name>A0A6G4UBR8_9ACTN</name>
<evidence type="ECO:0000259" key="2">
    <source>
        <dbReference type="Pfam" id="PF04069"/>
    </source>
</evidence>
<reference evidence="3 4" key="1">
    <citation type="submission" date="2020-02" db="EMBL/GenBank/DDBJ databases">
        <title>Whole-genome analyses of novel actinobacteria.</title>
        <authorList>
            <person name="Sahin N."/>
        </authorList>
    </citation>
    <scope>NUCLEOTIDE SEQUENCE [LARGE SCALE GENOMIC DNA]</scope>
    <source>
        <strain evidence="3 4">A7024</strain>
    </source>
</reference>
<evidence type="ECO:0000313" key="4">
    <source>
        <dbReference type="Proteomes" id="UP000481583"/>
    </source>
</evidence>
<proteinExistence type="predicted"/>
<dbReference type="RefSeq" id="WP_165243840.1">
    <property type="nucleotide sequence ID" value="NZ_JAAKZV010000264.1"/>
</dbReference>
<dbReference type="EMBL" id="JAAKZV010000264">
    <property type="protein sequence ID" value="NGN69160.1"/>
    <property type="molecule type" value="Genomic_DNA"/>
</dbReference>
<dbReference type="GO" id="GO:0022857">
    <property type="term" value="F:transmembrane transporter activity"/>
    <property type="evidence" value="ECO:0007669"/>
    <property type="project" value="InterPro"/>
</dbReference>
<feature type="domain" description="ABC-type glycine betaine transport system substrate-binding" evidence="2">
    <location>
        <begin position="55"/>
        <end position="323"/>
    </location>
</feature>
<dbReference type="Proteomes" id="UP000481583">
    <property type="component" value="Unassembled WGS sequence"/>
</dbReference>
<sequence length="330" mass="35863">MKRLTRPVALLAALPLLFAAGCSSSSAGTDLPSTATAAQLKGGSLAKDVDLKGVSLTVGSKEFTEQLILGQILIYALQAAGGKAKDQTGLMGTPIVRKSLVSGDVDVYWEYAGTGWTEFLKKDSVLPSAKKQYTETAKLDHQQNKITWFGPAKFGDQYAIARAKDATGPARHVNKMSDWKKLAKEHPGELSLCGASEFLDRELENMSDTYDVRFPPAQVTQNAFALNFINVAKQSPCNFAEVFTTDARIKSMDLKVLEDDRGHIITQLLGMTVRDETAKEHPELEKLALALGDKLTQSKIIELNGMVDIDGATPQQAALKFLRDEGFIGK</sequence>
<dbReference type="SUPFAM" id="SSF53850">
    <property type="entry name" value="Periplasmic binding protein-like II"/>
    <property type="match status" value="1"/>
</dbReference>
<dbReference type="GO" id="GO:0043190">
    <property type="term" value="C:ATP-binding cassette (ABC) transporter complex"/>
    <property type="evidence" value="ECO:0007669"/>
    <property type="project" value="InterPro"/>
</dbReference>
<dbReference type="Gene3D" id="3.40.190.10">
    <property type="entry name" value="Periplasmic binding protein-like II"/>
    <property type="match status" value="1"/>
</dbReference>
<feature type="chain" id="PRO_5038423112" description="ABC-type glycine betaine transport system substrate-binding domain-containing protein" evidence="1">
    <location>
        <begin position="28"/>
        <end position="330"/>
    </location>
</feature>
<gene>
    <name evidence="3" type="ORF">G5C51_35390</name>
</gene>
<evidence type="ECO:0000256" key="1">
    <source>
        <dbReference type="SAM" id="SignalP"/>
    </source>
</evidence>
<keyword evidence="1" id="KW-0732">Signal</keyword>
<evidence type="ECO:0000313" key="3">
    <source>
        <dbReference type="EMBL" id="NGN69160.1"/>
    </source>
</evidence>
<organism evidence="3 4">
    <name type="scientific">Streptomyces coryli</name>
    <dbReference type="NCBI Taxonomy" id="1128680"/>
    <lineage>
        <taxon>Bacteria</taxon>
        <taxon>Bacillati</taxon>
        <taxon>Actinomycetota</taxon>
        <taxon>Actinomycetes</taxon>
        <taxon>Kitasatosporales</taxon>
        <taxon>Streptomycetaceae</taxon>
        <taxon>Streptomyces</taxon>
    </lineage>
</organism>
<dbReference type="PROSITE" id="PS51257">
    <property type="entry name" value="PROKAR_LIPOPROTEIN"/>
    <property type="match status" value="1"/>
</dbReference>
<protein>
    <recommendedName>
        <fullName evidence="2">ABC-type glycine betaine transport system substrate-binding domain-containing protein</fullName>
    </recommendedName>
</protein>
<feature type="signal peptide" evidence="1">
    <location>
        <begin position="1"/>
        <end position="27"/>
    </location>
</feature>
<dbReference type="AlphaFoldDB" id="A0A6G4UBR8"/>
<comment type="caution">
    <text evidence="3">The sequence shown here is derived from an EMBL/GenBank/DDBJ whole genome shotgun (WGS) entry which is preliminary data.</text>
</comment>
<dbReference type="InterPro" id="IPR007210">
    <property type="entry name" value="ABC_Gly_betaine_transp_sub-bd"/>
</dbReference>
<dbReference type="Pfam" id="PF04069">
    <property type="entry name" value="OpuAC"/>
    <property type="match status" value="1"/>
</dbReference>